<gene>
    <name evidence="1" type="ORF">JCM19237_1247</name>
</gene>
<comment type="caution">
    <text evidence="1">The sequence shown here is derived from an EMBL/GenBank/DDBJ whole genome shotgun (WGS) entry which is preliminary data.</text>
</comment>
<organism evidence="1 2">
    <name type="scientific">Photobacterium aphoticum</name>
    <dbReference type="NCBI Taxonomy" id="754436"/>
    <lineage>
        <taxon>Bacteria</taxon>
        <taxon>Pseudomonadati</taxon>
        <taxon>Pseudomonadota</taxon>
        <taxon>Gammaproteobacteria</taxon>
        <taxon>Vibrionales</taxon>
        <taxon>Vibrionaceae</taxon>
        <taxon>Photobacterium</taxon>
    </lineage>
</organism>
<dbReference type="Gene3D" id="3.20.20.150">
    <property type="entry name" value="Divalent-metal-dependent TIM barrel enzymes"/>
    <property type="match status" value="1"/>
</dbReference>
<dbReference type="STRING" id="754436.JCM19237_1247"/>
<proteinExistence type="predicted"/>
<evidence type="ECO:0000313" key="2">
    <source>
        <dbReference type="Proteomes" id="UP000029227"/>
    </source>
</evidence>
<sequence>MALQEIRYEGWIAIEQERDPRNNATTLADITRSRQFLKEQGFG</sequence>
<dbReference type="AlphaFoldDB" id="A0A090QN62"/>
<dbReference type="Proteomes" id="UP000029227">
    <property type="component" value="Unassembled WGS sequence"/>
</dbReference>
<name>A0A090QN62_9GAMM</name>
<protein>
    <submittedName>
        <fullName evidence="1">Uncharacterized protein</fullName>
    </submittedName>
</protein>
<evidence type="ECO:0000313" key="1">
    <source>
        <dbReference type="EMBL" id="GAL04575.1"/>
    </source>
</evidence>
<reference evidence="1 2" key="1">
    <citation type="journal article" date="2014" name="Genome Announc.">
        <title>Draft Genome Sequences of Two Vibrionaceae Species, Vibrio ponticus C121 and Photobacterium aphoticum C119, Isolated as Coral Reef Microbiota.</title>
        <authorList>
            <person name="Al-saari N."/>
            <person name="Meirelles P.M."/>
            <person name="Mino S."/>
            <person name="Suda W."/>
            <person name="Oshima K."/>
            <person name="Hattori M."/>
            <person name="Ohkuma M."/>
            <person name="Thompson F.L."/>
            <person name="Gomez-Gil B."/>
            <person name="Sawabe T."/>
            <person name="Sawabe T."/>
        </authorList>
    </citation>
    <scope>NUCLEOTIDE SEQUENCE [LARGE SCALE GENOMIC DNA]</scope>
    <source>
        <strain evidence="1 2">JCM 19237</strain>
    </source>
</reference>
<accession>A0A090QN62</accession>
<dbReference type="EMBL" id="BBMN01000004">
    <property type="protein sequence ID" value="GAL04575.1"/>
    <property type="molecule type" value="Genomic_DNA"/>
</dbReference>